<dbReference type="AlphaFoldDB" id="A0A409YKL2"/>
<dbReference type="InParanoid" id="A0A409YKL2"/>
<accession>A0A409YKL2</accession>
<dbReference type="EMBL" id="NHTK01001044">
    <property type="protein sequence ID" value="PPR03613.1"/>
    <property type="molecule type" value="Genomic_DNA"/>
</dbReference>
<evidence type="ECO:0000313" key="2">
    <source>
        <dbReference type="EMBL" id="PPR03613.1"/>
    </source>
</evidence>
<proteinExistence type="predicted"/>
<feature type="region of interest" description="Disordered" evidence="1">
    <location>
        <begin position="431"/>
        <end position="451"/>
    </location>
</feature>
<dbReference type="Proteomes" id="UP000284842">
    <property type="component" value="Unassembled WGS sequence"/>
</dbReference>
<keyword evidence="3" id="KW-1185">Reference proteome</keyword>
<evidence type="ECO:0000313" key="3">
    <source>
        <dbReference type="Proteomes" id="UP000284842"/>
    </source>
</evidence>
<evidence type="ECO:0000256" key="1">
    <source>
        <dbReference type="SAM" id="MobiDB-lite"/>
    </source>
</evidence>
<name>A0A409YKL2_9AGAR</name>
<reference evidence="2 3" key="1">
    <citation type="journal article" date="2018" name="Evol. Lett.">
        <title>Horizontal gene cluster transfer increased hallucinogenic mushroom diversity.</title>
        <authorList>
            <person name="Reynolds H.T."/>
            <person name="Vijayakumar V."/>
            <person name="Gluck-Thaler E."/>
            <person name="Korotkin H.B."/>
            <person name="Matheny P.B."/>
            <person name="Slot J.C."/>
        </authorList>
    </citation>
    <scope>NUCLEOTIDE SEQUENCE [LARGE SCALE GENOMIC DNA]</scope>
    <source>
        <strain evidence="2 3">2629</strain>
    </source>
</reference>
<feature type="compositionally biased region" description="Low complexity" evidence="1">
    <location>
        <begin position="435"/>
        <end position="447"/>
    </location>
</feature>
<sequence length="514" mass="55778">MMQYASVGVRNATRKASNLLVHNKAHHGNAPGSSTAVNSRRTIHLSTNLFSASSSSNGAASLPSIRPRNPAHKLFSASKNFLQQFITHLTTPGFRVPTFLNDAVRSSRSLYTPHLQRVAIQNGFSLPARHALQTNALRRQANTFLPRGNGPVPTRYGGVSQVGLNTARNFSTGRPIFQHLAENVPVACRALYEADLDLKCSAKRRALMRDLMKPTKSSTRLSEKAKAKPASIVSLEAFGTASPTTEDLEHYFALNTPSVSTYLLIPLAPTPTSRIPLPLNAVDEDVHLLPPLSQLGAIRTSHSTHAMRVSALFMRLDQANVWSRGVTCSAYSQGSQYHQRVADSLYALKDDEIDTGTCTILKVEFIGWTKAEVRGVIGESGSGWCALEEVWHNDGSDGYLSDTDSISSSPLEEQATEFVDPAQSLVLPIPEDSISDSSSHTSSYDVSTGNSGLDEDPWADLFFSRSTSPHSSPLFVDPPSINGFYQGTPDNHIGLVFSSGAYDRQSSPRGVAWV</sequence>
<comment type="caution">
    <text evidence="2">The sequence shown here is derived from an EMBL/GenBank/DDBJ whole genome shotgun (WGS) entry which is preliminary data.</text>
</comment>
<dbReference type="STRING" id="181874.A0A409YKL2"/>
<dbReference type="OrthoDB" id="2585251at2759"/>
<organism evidence="2 3">
    <name type="scientific">Panaeolus cyanescens</name>
    <dbReference type="NCBI Taxonomy" id="181874"/>
    <lineage>
        <taxon>Eukaryota</taxon>
        <taxon>Fungi</taxon>
        <taxon>Dikarya</taxon>
        <taxon>Basidiomycota</taxon>
        <taxon>Agaricomycotina</taxon>
        <taxon>Agaricomycetes</taxon>
        <taxon>Agaricomycetidae</taxon>
        <taxon>Agaricales</taxon>
        <taxon>Agaricineae</taxon>
        <taxon>Galeropsidaceae</taxon>
        <taxon>Panaeolus</taxon>
    </lineage>
</organism>
<gene>
    <name evidence="2" type="ORF">CVT24_007730</name>
</gene>
<protein>
    <submittedName>
        <fullName evidence="2">Uncharacterized protein</fullName>
    </submittedName>
</protein>